<evidence type="ECO:0000313" key="2">
    <source>
        <dbReference type="Proteomes" id="UP000665561"/>
    </source>
</evidence>
<reference evidence="1 2" key="1">
    <citation type="submission" date="2020-01" db="EMBL/GenBank/DDBJ databases">
        <title>Paenibacillus soybeanensis sp. nov. isolated from the nodules of soybean (Glycine max(L.) Merr).</title>
        <authorList>
            <person name="Wang H."/>
        </authorList>
    </citation>
    <scope>NUCLEOTIDE SEQUENCE [LARGE SCALE GENOMIC DNA]</scope>
    <source>
        <strain evidence="1 2">T1</strain>
    </source>
</reference>
<name>A0ABW9Y0T7_9BACL</name>
<sequence>MEPLHVSTCVNLLQEIKRLYAGNEKRLNQQIIRKMKIDLRKDNGPTNEVFLNSLFTLGEVGVLT</sequence>
<dbReference type="RefSeq" id="WP_161747039.1">
    <property type="nucleotide sequence ID" value="NZ_JAAAMV010000034.1"/>
</dbReference>
<dbReference type="Proteomes" id="UP000665561">
    <property type="component" value="Unassembled WGS sequence"/>
</dbReference>
<protein>
    <submittedName>
        <fullName evidence="1">Uncharacterized protein</fullName>
    </submittedName>
</protein>
<keyword evidence="2" id="KW-1185">Reference proteome</keyword>
<gene>
    <name evidence="1" type="ORF">GT019_29485</name>
</gene>
<evidence type="ECO:0000313" key="1">
    <source>
        <dbReference type="EMBL" id="NBD28017.1"/>
    </source>
</evidence>
<dbReference type="EMBL" id="JAAAMV010000034">
    <property type="protein sequence ID" value="NBD28017.1"/>
    <property type="molecule type" value="Genomic_DNA"/>
</dbReference>
<organism evidence="1 2">
    <name type="scientific">Paenibacillus glycinis</name>
    <dbReference type="NCBI Taxonomy" id="2697035"/>
    <lineage>
        <taxon>Bacteria</taxon>
        <taxon>Bacillati</taxon>
        <taxon>Bacillota</taxon>
        <taxon>Bacilli</taxon>
        <taxon>Bacillales</taxon>
        <taxon>Paenibacillaceae</taxon>
        <taxon>Paenibacillus</taxon>
    </lineage>
</organism>
<proteinExistence type="predicted"/>
<comment type="caution">
    <text evidence="1">The sequence shown here is derived from an EMBL/GenBank/DDBJ whole genome shotgun (WGS) entry which is preliminary data.</text>
</comment>
<accession>A0ABW9Y0T7</accession>